<dbReference type="InterPro" id="IPR011577">
    <property type="entry name" value="Cyt_b561_bac/Ni-Hgenase"/>
</dbReference>
<protein>
    <submittedName>
        <fullName evidence="15">Cytochrome B561</fullName>
    </submittedName>
</protein>
<feature type="domain" description="Cytochrome b561 bacterial/Ni-hydrogenase" evidence="14">
    <location>
        <begin position="6"/>
        <end position="174"/>
    </location>
</feature>
<feature type="transmembrane region" description="Helical" evidence="13">
    <location>
        <begin position="85"/>
        <end position="104"/>
    </location>
</feature>
<comment type="cofactor">
    <cofactor evidence="1">
        <name>heme b</name>
        <dbReference type="ChEBI" id="CHEBI:60344"/>
    </cofactor>
</comment>
<keyword evidence="11 13" id="KW-0472">Membrane</keyword>
<comment type="subcellular location">
    <subcellularLocation>
        <location evidence="2">Cell membrane</location>
        <topology evidence="2">Multi-pass membrane protein</topology>
    </subcellularLocation>
</comment>
<dbReference type="InterPro" id="IPR016174">
    <property type="entry name" value="Di-haem_cyt_TM"/>
</dbReference>
<evidence type="ECO:0000256" key="10">
    <source>
        <dbReference type="ARBA" id="ARBA00023004"/>
    </source>
</evidence>
<evidence type="ECO:0000256" key="12">
    <source>
        <dbReference type="ARBA" id="ARBA00037975"/>
    </source>
</evidence>
<keyword evidence="4" id="KW-1003">Cell membrane</keyword>
<dbReference type="InterPro" id="IPR052168">
    <property type="entry name" value="Cytochrome_b561_oxidase"/>
</dbReference>
<keyword evidence="8" id="KW-0249">Electron transport</keyword>
<dbReference type="OrthoDB" id="8723024at2"/>
<keyword evidence="3" id="KW-0813">Transport</keyword>
<keyword evidence="10" id="KW-0408">Iron</keyword>
<dbReference type="EMBL" id="JJOA01000002">
    <property type="protein sequence ID" value="KEA60995.1"/>
    <property type="molecule type" value="Genomic_DNA"/>
</dbReference>
<keyword evidence="9 13" id="KW-1133">Transmembrane helix</keyword>
<reference evidence="15" key="1">
    <citation type="submission" date="2014-04" db="EMBL/GenBank/DDBJ databases">
        <title>In planta biocontrol of soil-borne Fusarium wilt of banana through a plant endophytic bacterium, Burkholderia cenocepacia 869T2.</title>
        <authorList>
            <person name="Ho Y.-N."/>
            <person name="Chiang H.-M."/>
            <person name="Chao C.-P."/>
            <person name="Su C.-C."/>
            <person name="Hsu H.-F."/>
            <person name="Guo C.-T."/>
            <person name="Hsieh J.-L."/>
            <person name="Huang C.-C."/>
        </authorList>
    </citation>
    <scope>NUCLEOTIDE SEQUENCE [LARGE SCALE GENOMIC DNA]</scope>
    <source>
        <strain evidence="15">869T2</strain>
    </source>
</reference>
<evidence type="ECO:0000256" key="3">
    <source>
        <dbReference type="ARBA" id="ARBA00022448"/>
    </source>
</evidence>
<dbReference type="GO" id="GO:0009055">
    <property type="term" value="F:electron transfer activity"/>
    <property type="evidence" value="ECO:0007669"/>
    <property type="project" value="InterPro"/>
</dbReference>
<dbReference type="GO" id="GO:0005886">
    <property type="term" value="C:plasma membrane"/>
    <property type="evidence" value="ECO:0007669"/>
    <property type="project" value="UniProtKB-SubCell"/>
</dbReference>
<evidence type="ECO:0000256" key="6">
    <source>
        <dbReference type="ARBA" id="ARBA00022692"/>
    </source>
</evidence>
<comment type="similarity">
    <text evidence="12">Belongs to the cytochrome b561 family.</text>
</comment>
<keyword evidence="5" id="KW-0349">Heme</keyword>
<gene>
    <name evidence="15" type="ORF">DT99_02475</name>
</gene>
<evidence type="ECO:0000256" key="2">
    <source>
        <dbReference type="ARBA" id="ARBA00004651"/>
    </source>
</evidence>
<accession>A0A071MK00</accession>
<proteinExistence type="inferred from homology"/>
<dbReference type="SUPFAM" id="SSF81342">
    <property type="entry name" value="Transmembrane di-heme cytochromes"/>
    <property type="match status" value="1"/>
</dbReference>
<dbReference type="GO" id="GO:0046872">
    <property type="term" value="F:metal ion binding"/>
    <property type="evidence" value="ECO:0007669"/>
    <property type="project" value="UniProtKB-KW"/>
</dbReference>
<sequence>MSAPARYDAVARFLHWLIVALIVAQYAIGWTMPDVHRDTQPVGLIAAHLIVGTALLAAMACRVLWRATHRPPASDLSPAMRVLSGATHGALYALLIAVPLLGWINASSRAWAVTLVGVIPLPALSAAGSGFGHAMGDVHGVLAWVLFAGICLHVAAALLHRFVLRDQVVQRMMPW</sequence>
<evidence type="ECO:0000256" key="9">
    <source>
        <dbReference type="ARBA" id="ARBA00022989"/>
    </source>
</evidence>
<dbReference type="GO" id="GO:0020037">
    <property type="term" value="F:heme binding"/>
    <property type="evidence" value="ECO:0007669"/>
    <property type="project" value="TreeGrafter"/>
</dbReference>
<feature type="transmembrane region" description="Helical" evidence="13">
    <location>
        <begin position="44"/>
        <end position="65"/>
    </location>
</feature>
<evidence type="ECO:0000259" key="14">
    <source>
        <dbReference type="Pfam" id="PF01292"/>
    </source>
</evidence>
<organism evidence="15">
    <name type="scientific">Burkholderia cenocepacia</name>
    <dbReference type="NCBI Taxonomy" id="95486"/>
    <lineage>
        <taxon>Bacteria</taxon>
        <taxon>Pseudomonadati</taxon>
        <taxon>Pseudomonadota</taxon>
        <taxon>Betaproteobacteria</taxon>
        <taxon>Burkholderiales</taxon>
        <taxon>Burkholderiaceae</taxon>
        <taxon>Burkholderia</taxon>
        <taxon>Burkholderia cepacia complex</taxon>
    </lineage>
</organism>
<dbReference type="PANTHER" id="PTHR30529">
    <property type="entry name" value="CYTOCHROME B561"/>
    <property type="match status" value="1"/>
</dbReference>
<name>A0A071MK00_9BURK</name>
<feature type="transmembrane region" description="Helical" evidence="13">
    <location>
        <begin position="13"/>
        <end position="32"/>
    </location>
</feature>
<feature type="transmembrane region" description="Helical" evidence="13">
    <location>
        <begin position="111"/>
        <end position="135"/>
    </location>
</feature>
<comment type="caution">
    <text evidence="15">The sequence shown here is derived from an EMBL/GenBank/DDBJ whole genome shotgun (WGS) entry which is preliminary data.</text>
</comment>
<evidence type="ECO:0000256" key="8">
    <source>
        <dbReference type="ARBA" id="ARBA00022982"/>
    </source>
</evidence>
<feature type="transmembrane region" description="Helical" evidence="13">
    <location>
        <begin position="141"/>
        <end position="164"/>
    </location>
</feature>
<dbReference type="Pfam" id="PF01292">
    <property type="entry name" value="Ni_hydr_CYTB"/>
    <property type="match status" value="1"/>
</dbReference>
<evidence type="ECO:0000256" key="1">
    <source>
        <dbReference type="ARBA" id="ARBA00001970"/>
    </source>
</evidence>
<keyword evidence="6 13" id="KW-0812">Transmembrane</keyword>
<evidence type="ECO:0000256" key="4">
    <source>
        <dbReference type="ARBA" id="ARBA00022475"/>
    </source>
</evidence>
<evidence type="ECO:0000256" key="7">
    <source>
        <dbReference type="ARBA" id="ARBA00022723"/>
    </source>
</evidence>
<evidence type="ECO:0000313" key="15">
    <source>
        <dbReference type="EMBL" id="KEA60995.1"/>
    </source>
</evidence>
<evidence type="ECO:0000256" key="13">
    <source>
        <dbReference type="SAM" id="Phobius"/>
    </source>
</evidence>
<keyword evidence="7" id="KW-0479">Metal-binding</keyword>
<dbReference type="PANTHER" id="PTHR30529:SF1">
    <property type="entry name" value="CYTOCHROME B561 HOMOLOG 2"/>
    <property type="match status" value="1"/>
</dbReference>
<evidence type="ECO:0000256" key="5">
    <source>
        <dbReference type="ARBA" id="ARBA00022617"/>
    </source>
</evidence>
<dbReference type="GO" id="GO:0022904">
    <property type="term" value="P:respiratory electron transport chain"/>
    <property type="evidence" value="ECO:0007669"/>
    <property type="project" value="InterPro"/>
</dbReference>
<dbReference type="AlphaFoldDB" id="A0A071MK00"/>
<evidence type="ECO:0000256" key="11">
    <source>
        <dbReference type="ARBA" id="ARBA00023136"/>
    </source>
</evidence>